<dbReference type="GO" id="GO:0016491">
    <property type="term" value="F:oxidoreductase activity"/>
    <property type="evidence" value="ECO:0007669"/>
    <property type="project" value="UniProtKB-KW"/>
</dbReference>
<evidence type="ECO:0000313" key="4">
    <source>
        <dbReference type="EMBL" id="KAF7946841.1"/>
    </source>
</evidence>
<dbReference type="Pfam" id="PF00106">
    <property type="entry name" value="adh_short"/>
    <property type="match status" value="1"/>
</dbReference>
<dbReference type="PANTHER" id="PTHR24320:SF236">
    <property type="entry name" value="SHORT-CHAIN DEHYDROGENASE-RELATED"/>
    <property type="match status" value="1"/>
</dbReference>
<dbReference type="AlphaFoldDB" id="A0A9P5IS95"/>
<keyword evidence="5" id="KW-1185">Reference proteome</keyword>
<dbReference type="InterPro" id="IPR002347">
    <property type="entry name" value="SDR_fam"/>
</dbReference>
<name>A0A9P5IS95_9HELO</name>
<keyword evidence="3" id="KW-0560">Oxidoreductase</keyword>
<comment type="caution">
    <text evidence="4">The sequence shown here is derived from an EMBL/GenBank/DDBJ whole genome shotgun (WGS) entry which is preliminary data.</text>
</comment>
<comment type="similarity">
    <text evidence="1">Belongs to the short-chain dehydrogenases/reductases (SDR) family.</text>
</comment>
<sequence>MGVTFSQFFPPTPTLTEKNLPSQKSKVFIITGGTSGVGLELATILYRAGGKVYIAGRSEASAQKCIKHIKASSTTKLPGQLEYLPLELGDLSKIKASAESFMKKESKLDVLWNNAGVSQPALGSVSKQGFELQMATNCLGPFLFTQYLLPCLKAAAKESTPGAIRVVWTHSQFSELTAPKDGIIMSDLDTPPRDQVKNYNNSKTGNWFLASELTKEVGEFGILSVSQNPDNLKTNLMRNAKSMYYAAWPLLYKARMGAYTELWAGLSEGLNMENNGACVVPWGRIHPGPRQDLLLALKSSDEGGSGTAKKFWDWCEGKTAVQINDAPGKFCIGLSNSRCSKLIV</sequence>
<evidence type="ECO:0000256" key="1">
    <source>
        <dbReference type="ARBA" id="ARBA00006484"/>
    </source>
</evidence>
<dbReference type="SUPFAM" id="SSF51735">
    <property type="entry name" value="NAD(P)-binding Rossmann-fold domains"/>
    <property type="match status" value="1"/>
</dbReference>
<evidence type="ECO:0000313" key="5">
    <source>
        <dbReference type="Proteomes" id="UP000710849"/>
    </source>
</evidence>
<proteinExistence type="inferred from homology"/>
<dbReference type="PANTHER" id="PTHR24320">
    <property type="entry name" value="RETINOL DEHYDROGENASE"/>
    <property type="match status" value="1"/>
</dbReference>
<dbReference type="GeneID" id="62147679"/>
<evidence type="ECO:0000256" key="2">
    <source>
        <dbReference type="ARBA" id="ARBA00022857"/>
    </source>
</evidence>
<dbReference type="PRINTS" id="PR00081">
    <property type="entry name" value="GDHRDH"/>
</dbReference>
<dbReference type="Proteomes" id="UP000710849">
    <property type="component" value="Unassembled WGS sequence"/>
</dbReference>
<organism evidence="4 5">
    <name type="scientific">Botrytis byssoidea</name>
    <dbReference type="NCBI Taxonomy" id="139641"/>
    <lineage>
        <taxon>Eukaryota</taxon>
        <taxon>Fungi</taxon>
        <taxon>Dikarya</taxon>
        <taxon>Ascomycota</taxon>
        <taxon>Pezizomycotina</taxon>
        <taxon>Leotiomycetes</taxon>
        <taxon>Helotiales</taxon>
        <taxon>Sclerotiniaceae</taxon>
        <taxon>Botrytis</taxon>
    </lineage>
</organism>
<accession>A0A9P5IS95</accession>
<reference evidence="4 5" key="1">
    <citation type="journal article" date="2020" name="Genome Biol. Evol.">
        <title>Comparative genomics of Sclerotiniaceae.</title>
        <authorList>
            <person name="Valero Jimenez C.A."/>
            <person name="Steentjes M."/>
            <person name="Scholten O.E."/>
            <person name="Van Kan J.A.L."/>
        </authorList>
    </citation>
    <scope>NUCLEOTIDE SEQUENCE [LARGE SCALE GENOMIC DNA]</scope>
    <source>
        <strain evidence="4 5">MUCL 94</strain>
    </source>
</reference>
<dbReference type="InterPro" id="IPR036291">
    <property type="entry name" value="NAD(P)-bd_dom_sf"/>
</dbReference>
<dbReference type="Gene3D" id="3.40.50.720">
    <property type="entry name" value="NAD(P)-binding Rossmann-like Domain"/>
    <property type="match status" value="1"/>
</dbReference>
<dbReference type="EMBL" id="RCSW01000007">
    <property type="protein sequence ID" value="KAF7946841.1"/>
    <property type="molecule type" value="Genomic_DNA"/>
</dbReference>
<gene>
    <name evidence="4" type="ORF">EAE97_004090</name>
</gene>
<keyword evidence="2" id="KW-0521">NADP</keyword>
<protein>
    <submittedName>
        <fullName evidence="4">Uncharacterized protein</fullName>
    </submittedName>
</protein>
<evidence type="ECO:0000256" key="3">
    <source>
        <dbReference type="ARBA" id="ARBA00023002"/>
    </source>
</evidence>
<dbReference type="RefSeq" id="XP_038734046.1">
    <property type="nucleotide sequence ID" value="XM_038874602.1"/>
</dbReference>